<proteinExistence type="predicted"/>
<dbReference type="Proteomes" id="UP001239111">
    <property type="component" value="Chromosome 2"/>
</dbReference>
<dbReference type="EMBL" id="CM056742">
    <property type="protein sequence ID" value="KAJ8674927.1"/>
    <property type="molecule type" value="Genomic_DNA"/>
</dbReference>
<name>A0ACC2NV13_9HYME</name>
<evidence type="ECO:0000313" key="1">
    <source>
        <dbReference type="EMBL" id="KAJ8674927.1"/>
    </source>
</evidence>
<gene>
    <name evidence="1" type="ORF">QAD02_010713</name>
</gene>
<sequence>MIRLLLKIFINIVFRPQLLTYYLCLRILKILVPTKLLRLGQKGSSVPRDRETVRASDPPSILPSSESRLRPTNPTTTTTTTSLEQLSKEQQTIISSKFRSICSGDGGYDEVDNLEDEKVEVLLRNRRLSPALRNDDNTGGIIINNSSNGEYRKKPNPNGRISRISHNSTTTKSSKTVAIMQTITTTEVTTTRNSSPVLVPVLLSVVAIPLSMLFWSINVFYSFVSPTPEHHADGYNVISPWRWLASVLIPILCALWGLKRKSIDMSGALLGFFMGFILTLTSYAHVACLMAFFFTSSKVTKFRVERKKNIEELKEGGQRNWIQVLCNGGMAAQLAILYLLDVGCGERPIDFDKDYRSSWLSIGIMGAMACCNGDTWASEIGTVVGNSDPYLITSRRKVPRGTNGGVSWIGLLVSALGGLVVGIFHYFTVLYTVDSAVLELAAPQWPIILLAGIGGLLGSIVDSILGATLQYSGINERGIVVERPGKGVRHISGRQILDNHSVNLLSSMIIALTLPRIANCIWP</sequence>
<comment type="caution">
    <text evidence="1">The sequence shown here is derived from an EMBL/GenBank/DDBJ whole genome shotgun (WGS) entry which is preliminary data.</text>
</comment>
<keyword evidence="2" id="KW-1185">Reference proteome</keyword>
<organism evidence="1 2">
    <name type="scientific">Eretmocerus hayati</name>
    <dbReference type="NCBI Taxonomy" id="131215"/>
    <lineage>
        <taxon>Eukaryota</taxon>
        <taxon>Metazoa</taxon>
        <taxon>Ecdysozoa</taxon>
        <taxon>Arthropoda</taxon>
        <taxon>Hexapoda</taxon>
        <taxon>Insecta</taxon>
        <taxon>Pterygota</taxon>
        <taxon>Neoptera</taxon>
        <taxon>Endopterygota</taxon>
        <taxon>Hymenoptera</taxon>
        <taxon>Apocrita</taxon>
        <taxon>Proctotrupomorpha</taxon>
        <taxon>Chalcidoidea</taxon>
        <taxon>Aphelinidae</taxon>
        <taxon>Aphelininae</taxon>
        <taxon>Eretmocerus</taxon>
    </lineage>
</organism>
<accession>A0ACC2NV13</accession>
<reference evidence="1" key="1">
    <citation type="submission" date="2023-04" db="EMBL/GenBank/DDBJ databases">
        <title>A chromosome-level genome assembly of the parasitoid wasp Eretmocerus hayati.</title>
        <authorList>
            <person name="Zhong Y."/>
            <person name="Liu S."/>
            <person name="Liu Y."/>
        </authorList>
    </citation>
    <scope>NUCLEOTIDE SEQUENCE</scope>
    <source>
        <strain evidence="1">ZJU_SS_LIU_2023</strain>
    </source>
</reference>
<protein>
    <submittedName>
        <fullName evidence="1">Uncharacterized protein</fullName>
    </submittedName>
</protein>
<evidence type="ECO:0000313" key="2">
    <source>
        <dbReference type="Proteomes" id="UP001239111"/>
    </source>
</evidence>